<keyword evidence="1" id="KW-1277">Toxin-antitoxin system</keyword>
<evidence type="ECO:0000313" key="3">
    <source>
        <dbReference type="Proteomes" id="UP001596152"/>
    </source>
</evidence>
<keyword evidence="3" id="KW-1185">Reference proteome</keyword>
<gene>
    <name evidence="2" type="ORF">ACFPIE_20165</name>
</gene>
<dbReference type="RefSeq" id="WP_374036752.1">
    <property type="nucleotide sequence ID" value="NZ_CP169082.1"/>
</dbReference>
<organism evidence="2 3">
    <name type="scientific">Brevundimonas staleyi</name>
    <dbReference type="NCBI Taxonomy" id="74326"/>
    <lineage>
        <taxon>Bacteria</taxon>
        <taxon>Pseudomonadati</taxon>
        <taxon>Pseudomonadota</taxon>
        <taxon>Alphaproteobacteria</taxon>
        <taxon>Caulobacterales</taxon>
        <taxon>Caulobacteraceae</taxon>
        <taxon>Brevundimonas</taxon>
    </lineage>
</organism>
<evidence type="ECO:0000313" key="2">
    <source>
        <dbReference type="EMBL" id="MFC5346238.1"/>
    </source>
</evidence>
<dbReference type="Proteomes" id="UP001596152">
    <property type="component" value="Unassembled WGS sequence"/>
</dbReference>
<proteinExistence type="predicted"/>
<reference evidence="3" key="1">
    <citation type="journal article" date="2019" name="Int. J. Syst. Evol. Microbiol.">
        <title>The Global Catalogue of Microorganisms (GCM) 10K type strain sequencing project: providing services to taxonomists for standard genome sequencing and annotation.</title>
        <authorList>
            <consortium name="The Broad Institute Genomics Platform"/>
            <consortium name="The Broad Institute Genome Sequencing Center for Infectious Disease"/>
            <person name="Wu L."/>
            <person name="Ma J."/>
        </authorList>
    </citation>
    <scope>NUCLEOTIDE SEQUENCE [LARGE SCALE GENOMIC DNA]</scope>
    <source>
        <strain evidence="3">JCM 12125</strain>
    </source>
</reference>
<dbReference type="InterPro" id="IPR007712">
    <property type="entry name" value="RelE/ParE_toxin"/>
</dbReference>
<dbReference type="InterPro" id="IPR035093">
    <property type="entry name" value="RelE/ParE_toxin_dom_sf"/>
</dbReference>
<dbReference type="EMBL" id="JBHSLF010000056">
    <property type="protein sequence ID" value="MFC5346238.1"/>
    <property type="molecule type" value="Genomic_DNA"/>
</dbReference>
<dbReference type="Gene3D" id="3.30.2310.20">
    <property type="entry name" value="RelE-like"/>
    <property type="match status" value="1"/>
</dbReference>
<evidence type="ECO:0000256" key="1">
    <source>
        <dbReference type="ARBA" id="ARBA00022649"/>
    </source>
</evidence>
<dbReference type="Pfam" id="PF05016">
    <property type="entry name" value="ParE_toxin"/>
    <property type="match status" value="1"/>
</dbReference>
<accession>A0ABW0G0V2</accession>
<comment type="caution">
    <text evidence="2">The sequence shown here is derived from an EMBL/GenBank/DDBJ whole genome shotgun (WGS) entry which is preliminary data.</text>
</comment>
<sequence length="114" mass="12773">MRTVEYAVPAAIDIDEILAASEAEFGPLTAERYEKLIARAIDALASNPGRIGVRQNPDTPTDVRWFHLRAVRTVAPPGERIGRPRHLIVFTFNDTRLFIVRVLHDSMDIPARIG</sequence>
<name>A0ABW0G0V2_9CAUL</name>
<protein>
    <submittedName>
        <fullName evidence="2">Type II toxin-antitoxin system RelE/ParE family toxin</fullName>
    </submittedName>
</protein>